<gene>
    <name evidence="2" type="ORF">NEOLEDRAFT_1143069</name>
</gene>
<dbReference type="AlphaFoldDB" id="A0A165MS42"/>
<reference evidence="2 3" key="1">
    <citation type="journal article" date="2016" name="Mol. Biol. Evol.">
        <title>Comparative Genomics of Early-Diverging Mushroom-Forming Fungi Provides Insights into the Origins of Lignocellulose Decay Capabilities.</title>
        <authorList>
            <person name="Nagy L.G."/>
            <person name="Riley R."/>
            <person name="Tritt A."/>
            <person name="Adam C."/>
            <person name="Daum C."/>
            <person name="Floudas D."/>
            <person name="Sun H."/>
            <person name="Yadav J.S."/>
            <person name="Pangilinan J."/>
            <person name="Larsson K.H."/>
            <person name="Matsuura K."/>
            <person name="Barry K."/>
            <person name="Labutti K."/>
            <person name="Kuo R."/>
            <person name="Ohm R.A."/>
            <person name="Bhattacharya S.S."/>
            <person name="Shirouzu T."/>
            <person name="Yoshinaga Y."/>
            <person name="Martin F.M."/>
            <person name="Grigoriev I.V."/>
            <person name="Hibbett D.S."/>
        </authorList>
    </citation>
    <scope>NUCLEOTIDE SEQUENCE [LARGE SCALE GENOMIC DNA]</scope>
    <source>
        <strain evidence="2 3">HHB14362 ss-1</strain>
    </source>
</reference>
<accession>A0A165MS42</accession>
<dbReference type="OrthoDB" id="10492114at2759"/>
<proteinExistence type="predicted"/>
<feature type="compositionally biased region" description="Basic residues" evidence="1">
    <location>
        <begin position="180"/>
        <end position="193"/>
    </location>
</feature>
<dbReference type="Proteomes" id="UP000076761">
    <property type="component" value="Unassembled WGS sequence"/>
</dbReference>
<evidence type="ECO:0000256" key="1">
    <source>
        <dbReference type="SAM" id="MobiDB-lite"/>
    </source>
</evidence>
<feature type="region of interest" description="Disordered" evidence="1">
    <location>
        <begin position="172"/>
        <end position="193"/>
    </location>
</feature>
<protein>
    <submittedName>
        <fullName evidence="2">Uncharacterized protein</fullName>
    </submittedName>
</protein>
<evidence type="ECO:0000313" key="2">
    <source>
        <dbReference type="EMBL" id="KZT18702.1"/>
    </source>
</evidence>
<name>A0A165MS42_9AGAM</name>
<evidence type="ECO:0000313" key="3">
    <source>
        <dbReference type="Proteomes" id="UP000076761"/>
    </source>
</evidence>
<sequence>MISALELMEFRPKGGYPAPIRFTFTDGSIYEARVPVNPLGMNALRDIGEYDWSLPTRESMYRACAVYAGATTRDALRGRRIRVCRPAEVNSPAAALASGGDSILGVGFQLEGRDDWLVLYGAEPDAADIGDSTHYFDSQCPLYLARLHGTIAETTEASQPDTIGTEEALEQYAEGGAGSRRQRKKGNRKTKKQ</sequence>
<organism evidence="2 3">
    <name type="scientific">Neolentinus lepideus HHB14362 ss-1</name>
    <dbReference type="NCBI Taxonomy" id="1314782"/>
    <lineage>
        <taxon>Eukaryota</taxon>
        <taxon>Fungi</taxon>
        <taxon>Dikarya</taxon>
        <taxon>Basidiomycota</taxon>
        <taxon>Agaricomycotina</taxon>
        <taxon>Agaricomycetes</taxon>
        <taxon>Gloeophyllales</taxon>
        <taxon>Gloeophyllaceae</taxon>
        <taxon>Neolentinus</taxon>
    </lineage>
</organism>
<dbReference type="InParanoid" id="A0A165MS42"/>
<dbReference type="EMBL" id="KV425665">
    <property type="protein sequence ID" value="KZT18702.1"/>
    <property type="molecule type" value="Genomic_DNA"/>
</dbReference>
<keyword evidence="3" id="KW-1185">Reference proteome</keyword>